<sequence>MVNQPREQKIKSINLLDKLFFCTFKKKKNQHAINHRMNN</sequence>
<gene>
    <name evidence="1" type="ORF">MANES_12G097800</name>
</gene>
<dbReference type="EMBL" id="CM004398">
    <property type="protein sequence ID" value="OAY35391.1"/>
    <property type="molecule type" value="Genomic_DNA"/>
</dbReference>
<accession>A0A2C9UX29</accession>
<reference evidence="1" key="1">
    <citation type="submission" date="2016-02" db="EMBL/GenBank/DDBJ databases">
        <title>WGS assembly of Manihot esculenta.</title>
        <authorList>
            <person name="Bredeson J.V."/>
            <person name="Prochnik S.E."/>
            <person name="Lyons J.B."/>
            <person name="Schmutz J."/>
            <person name="Grimwood J."/>
            <person name="Vrebalov J."/>
            <person name="Bart R.S."/>
            <person name="Amuge T."/>
            <person name="Ferguson M.E."/>
            <person name="Green R."/>
            <person name="Putnam N."/>
            <person name="Stites J."/>
            <person name="Rounsley S."/>
            <person name="Rokhsar D.S."/>
        </authorList>
    </citation>
    <scope>NUCLEOTIDE SEQUENCE [LARGE SCALE GENOMIC DNA]</scope>
    <source>
        <tissue evidence="1">Leaf</tissue>
    </source>
</reference>
<name>A0A2C9UX29_MANES</name>
<dbReference type="AlphaFoldDB" id="A0A2C9UX29"/>
<evidence type="ECO:0000313" key="1">
    <source>
        <dbReference type="EMBL" id="OAY35391.1"/>
    </source>
</evidence>
<proteinExistence type="predicted"/>
<protein>
    <submittedName>
        <fullName evidence="1">Uncharacterized protein</fullName>
    </submittedName>
</protein>
<organism evidence="1">
    <name type="scientific">Manihot esculenta</name>
    <name type="common">Cassava</name>
    <name type="synonym">Jatropha manihot</name>
    <dbReference type="NCBI Taxonomy" id="3983"/>
    <lineage>
        <taxon>Eukaryota</taxon>
        <taxon>Viridiplantae</taxon>
        <taxon>Streptophyta</taxon>
        <taxon>Embryophyta</taxon>
        <taxon>Tracheophyta</taxon>
        <taxon>Spermatophyta</taxon>
        <taxon>Magnoliopsida</taxon>
        <taxon>eudicotyledons</taxon>
        <taxon>Gunneridae</taxon>
        <taxon>Pentapetalae</taxon>
        <taxon>rosids</taxon>
        <taxon>fabids</taxon>
        <taxon>Malpighiales</taxon>
        <taxon>Euphorbiaceae</taxon>
        <taxon>Crotonoideae</taxon>
        <taxon>Manihoteae</taxon>
        <taxon>Manihot</taxon>
    </lineage>
</organism>